<proteinExistence type="predicted"/>
<accession>A0AAD4BAI2</accession>
<reference evidence="1" key="1">
    <citation type="submission" date="2019-10" db="EMBL/GenBank/DDBJ databases">
        <authorList>
            <consortium name="DOE Joint Genome Institute"/>
            <person name="Kuo A."/>
            <person name="Miyauchi S."/>
            <person name="Kiss E."/>
            <person name="Drula E."/>
            <person name="Kohler A."/>
            <person name="Sanchez-Garcia M."/>
            <person name="Andreopoulos B."/>
            <person name="Barry K.W."/>
            <person name="Bonito G."/>
            <person name="Buee M."/>
            <person name="Carver A."/>
            <person name="Chen C."/>
            <person name="Cichocki N."/>
            <person name="Clum A."/>
            <person name="Culley D."/>
            <person name="Crous P.W."/>
            <person name="Fauchery L."/>
            <person name="Girlanda M."/>
            <person name="Hayes R."/>
            <person name="Keri Z."/>
            <person name="LaButti K."/>
            <person name="Lipzen A."/>
            <person name="Lombard V."/>
            <person name="Magnuson J."/>
            <person name="Maillard F."/>
            <person name="Morin E."/>
            <person name="Murat C."/>
            <person name="Nolan M."/>
            <person name="Ohm R."/>
            <person name="Pangilinan J."/>
            <person name="Pereira M."/>
            <person name="Perotto S."/>
            <person name="Peter M."/>
            <person name="Riley R."/>
            <person name="Sitrit Y."/>
            <person name="Stielow B."/>
            <person name="Szollosi G."/>
            <person name="Zifcakova L."/>
            <person name="Stursova M."/>
            <person name="Spatafora J.W."/>
            <person name="Tedersoo L."/>
            <person name="Vaario L.-M."/>
            <person name="Yamada A."/>
            <person name="Yan M."/>
            <person name="Wang P."/>
            <person name="Xu J."/>
            <person name="Bruns T."/>
            <person name="Baldrian P."/>
            <person name="Vilgalys R."/>
            <person name="Henrissat B."/>
            <person name="Grigoriev I.V."/>
            <person name="Hibbett D."/>
            <person name="Nagy L.G."/>
            <person name="Martin F.M."/>
        </authorList>
    </citation>
    <scope>NUCLEOTIDE SEQUENCE</scope>
    <source>
        <strain evidence="1">BED1</strain>
    </source>
</reference>
<reference evidence="1" key="2">
    <citation type="journal article" date="2020" name="Nat. Commun.">
        <title>Large-scale genome sequencing of mycorrhizal fungi provides insights into the early evolution of symbiotic traits.</title>
        <authorList>
            <person name="Miyauchi S."/>
            <person name="Kiss E."/>
            <person name="Kuo A."/>
            <person name="Drula E."/>
            <person name="Kohler A."/>
            <person name="Sanchez-Garcia M."/>
            <person name="Morin E."/>
            <person name="Andreopoulos B."/>
            <person name="Barry K.W."/>
            <person name="Bonito G."/>
            <person name="Buee M."/>
            <person name="Carver A."/>
            <person name="Chen C."/>
            <person name="Cichocki N."/>
            <person name="Clum A."/>
            <person name="Culley D."/>
            <person name="Crous P.W."/>
            <person name="Fauchery L."/>
            <person name="Girlanda M."/>
            <person name="Hayes R.D."/>
            <person name="Keri Z."/>
            <person name="LaButti K."/>
            <person name="Lipzen A."/>
            <person name="Lombard V."/>
            <person name="Magnuson J."/>
            <person name="Maillard F."/>
            <person name="Murat C."/>
            <person name="Nolan M."/>
            <person name="Ohm R.A."/>
            <person name="Pangilinan J."/>
            <person name="Pereira M.F."/>
            <person name="Perotto S."/>
            <person name="Peter M."/>
            <person name="Pfister S."/>
            <person name="Riley R."/>
            <person name="Sitrit Y."/>
            <person name="Stielow J.B."/>
            <person name="Szollosi G."/>
            <person name="Zifcakova L."/>
            <person name="Stursova M."/>
            <person name="Spatafora J.W."/>
            <person name="Tedersoo L."/>
            <person name="Vaario L.M."/>
            <person name="Yamada A."/>
            <person name="Yan M."/>
            <person name="Wang P."/>
            <person name="Xu J."/>
            <person name="Bruns T."/>
            <person name="Baldrian P."/>
            <person name="Vilgalys R."/>
            <person name="Dunand C."/>
            <person name="Henrissat B."/>
            <person name="Grigoriev I.V."/>
            <person name="Hibbett D."/>
            <person name="Nagy L.G."/>
            <person name="Martin F.M."/>
        </authorList>
    </citation>
    <scope>NUCLEOTIDE SEQUENCE</scope>
    <source>
        <strain evidence="1">BED1</strain>
    </source>
</reference>
<keyword evidence="2" id="KW-1185">Reference proteome</keyword>
<feature type="non-terminal residue" evidence="1">
    <location>
        <position position="91"/>
    </location>
</feature>
<dbReference type="EMBL" id="WHUW01000379">
    <property type="protein sequence ID" value="KAF8415045.1"/>
    <property type="molecule type" value="Genomic_DNA"/>
</dbReference>
<evidence type="ECO:0000313" key="1">
    <source>
        <dbReference type="EMBL" id="KAF8415045.1"/>
    </source>
</evidence>
<name>A0AAD4BAI2_BOLED</name>
<organism evidence="1 2">
    <name type="scientific">Boletus edulis BED1</name>
    <dbReference type="NCBI Taxonomy" id="1328754"/>
    <lineage>
        <taxon>Eukaryota</taxon>
        <taxon>Fungi</taxon>
        <taxon>Dikarya</taxon>
        <taxon>Basidiomycota</taxon>
        <taxon>Agaricomycotina</taxon>
        <taxon>Agaricomycetes</taxon>
        <taxon>Agaricomycetidae</taxon>
        <taxon>Boletales</taxon>
        <taxon>Boletineae</taxon>
        <taxon>Boletaceae</taxon>
        <taxon>Boletoideae</taxon>
        <taxon>Boletus</taxon>
    </lineage>
</organism>
<sequence length="91" mass="10025">SSTPRHKSPGSHDSFSCHNAIPPRGCGLGACKSDVTSQTSCGHCSISRISMAGYDETDRRTTGNKGMLGRSRDIYHDDFALVERQRRVRKE</sequence>
<dbReference type="AlphaFoldDB" id="A0AAD4BAI2"/>
<gene>
    <name evidence="1" type="ORF">L210DRAFT_3588453</name>
</gene>
<dbReference type="Proteomes" id="UP001194468">
    <property type="component" value="Unassembled WGS sequence"/>
</dbReference>
<comment type="caution">
    <text evidence="1">The sequence shown here is derived from an EMBL/GenBank/DDBJ whole genome shotgun (WGS) entry which is preliminary data.</text>
</comment>
<evidence type="ECO:0000313" key="2">
    <source>
        <dbReference type="Proteomes" id="UP001194468"/>
    </source>
</evidence>
<protein>
    <submittedName>
        <fullName evidence="1">Uncharacterized protein</fullName>
    </submittedName>
</protein>